<protein>
    <submittedName>
        <fullName evidence="2">Uncharacterized protein</fullName>
    </submittedName>
</protein>
<comment type="caution">
    <text evidence="2">The sequence shown here is derived from an EMBL/GenBank/DDBJ whole genome shotgun (WGS) entry which is preliminary data.</text>
</comment>
<dbReference type="EMBL" id="JAAIJR010000003">
    <property type="protein sequence ID" value="NEX19001.1"/>
    <property type="molecule type" value="Genomic_DNA"/>
</dbReference>
<keyword evidence="1" id="KW-1133">Transmembrane helix</keyword>
<proteinExistence type="predicted"/>
<reference evidence="3" key="1">
    <citation type="journal article" date="2020" name="Microbiol. Resour. Announc.">
        <title>Draft Genome Sequences of Thiorhodococcus mannitoliphagus and Thiorhodococcus minor, Purple Sulfur Photosynthetic Bacteria in the Gammaproteobacterial Family Chromatiaceae.</title>
        <authorList>
            <person name="Aviles F.A."/>
            <person name="Meyer T.E."/>
            <person name="Kyndt J.A."/>
        </authorList>
    </citation>
    <scope>NUCLEOTIDE SEQUENCE [LARGE SCALE GENOMIC DNA]</scope>
    <source>
        <strain evidence="3">DSM 18266</strain>
    </source>
</reference>
<keyword evidence="3" id="KW-1185">Reference proteome</keyword>
<dbReference type="RefSeq" id="WP_164651881.1">
    <property type="nucleotide sequence ID" value="NZ_JAAIJR010000003.1"/>
</dbReference>
<reference evidence="2 3" key="2">
    <citation type="submission" date="2020-02" db="EMBL/GenBank/DDBJ databases">
        <title>Genome sequences of Thiorhodococcus mannitoliphagus and Thiorhodococcus minor, purple sulfur photosynthetic bacteria in the gammaproteobacterial family, Chromatiaceae.</title>
        <authorList>
            <person name="Aviles F.A."/>
            <person name="Meyer T.E."/>
            <person name="Kyndt J.A."/>
        </authorList>
    </citation>
    <scope>NUCLEOTIDE SEQUENCE [LARGE SCALE GENOMIC DNA]</scope>
    <source>
        <strain evidence="2 3">DSM 18266</strain>
    </source>
</reference>
<evidence type="ECO:0000313" key="3">
    <source>
        <dbReference type="Proteomes" id="UP000471640"/>
    </source>
</evidence>
<feature type="transmembrane region" description="Helical" evidence="1">
    <location>
        <begin position="46"/>
        <end position="68"/>
    </location>
</feature>
<feature type="transmembrane region" description="Helical" evidence="1">
    <location>
        <begin position="126"/>
        <end position="145"/>
    </location>
</feature>
<dbReference type="AlphaFoldDB" id="A0A6P1DQ00"/>
<sequence>MSSTRRPKQIPDRRVLWGAQLSSAVMVTALAWWLPELVAIQPIPAAALPVLGVGIGAVPLAIVLARVLDVRRRRSDIQVHEAVPSLTRSSQATQPDLGRYLVVVAIAELPAILGLVYVLIGGDRLHAVGLGAAAVILLLSLWPGAPGEARG</sequence>
<keyword evidence="1" id="KW-0812">Transmembrane</keyword>
<dbReference type="Proteomes" id="UP000471640">
    <property type="component" value="Unassembled WGS sequence"/>
</dbReference>
<feature type="transmembrane region" description="Helical" evidence="1">
    <location>
        <begin position="97"/>
        <end position="120"/>
    </location>
</feature>
<keyword evidence="1" id="KW-0472">Membrane</keyword>
<gene>
    <name evidence="2" type="ORF">G3480_01495</name>
</gene>
<accession>A0A6P1DQ00</accession>
<name>A0A6P1DQ00_9GAMM</name>
<organism evidence="2 3">
    <name type="scientific">Thiorhodococcus mannitoliphagus</name>
    <dbReference type="NCBI Taxonomy" id="329406"/>
    <lineage>
        <taxon>Bacteria</taxon>
        <taxon>Pseudomonadati</taxon>
        <taxon>Pseudomonadota</taxon>
        <taxon>Gammaproteobacteria</taxon>
        <taxon>Chromatiales</taxon>
        <taxon>Chromatiaceae</taxon>
        <taxon>Thiorhodococcus</taxon>
    </lineage>
</organism>
<evidence type="ECO:0000256" key="1">
    <source>
        <dbReference type="SAM" id="Phobius"/>
    </source>
</evidence>
<evidence type="ECO:0000313" key="2">
    <source>
        <dbReference type="EMBL" id="NEX19001.1"/>
    </source>
</evidence>
<feature type="transmembrane region" description="Helical" evidence="1">
    <location>
        <begin position="15"/>
        <end position="34"/>
    </location>
</feature>